<evidence type="ECO:0000256" key="1">
    <source>
        <dbReference type="SAM" id="Phobius"/>
    </source>
</evidence>
<name>A0A3A8K5T2_9BACT</name>
<gene>
    <name evidence="2" type="ORF">D7X32_33755</name>
</gene>
<evidence type="ECO:0000313" key="2">
    <source>
        <dbReference type="EMBL" id="RKG97133.1"/>
    </source>
</evidence>
<keyword evidence="3" id="KW-1185">Reference proteome</keyword>
<protein>
    <submittedName>
        <fullName evidence="2">Uncharacterized protein</fullName>
    </submittedName>
</protein>
<evidence type="ECO:0000313" key="3">
    <source>
        <dbReference type="Proteomes" id="UP000268313"/>
    </source>
</evidence>
<dbReference type="OrthoDB" id="5513663at2"/>
<reference evidence="3" key="1">
    <citation type="submission" date="2018-09" db="EMBL/GenBank/DDBJ databases">
        <authorList>
            <person name="Livingstone P.G."/>
            <person name="Whitworth D.E."/>
        </authorList>
    </citation>
    <scope>NUCLEOTIDE SEQUENCE [LARGE SCALE GENOMIC DNA]</scope>
    <source>
        <strain evidence="3">CA043D</strain>
    </source>
</reference>
<feature type="transmembrane region" description="Helical" evidence="1">
    <location>
        <begin position="15"/>
        <end position="38"/>
    </location>
</feature>
<comment type="caution">
    <text evidence="2">The sequence shown here is derived from an EMBL/GenBank/DDBJ whole genome shotgun (WGS) entry which is preliminary data.</text>
</comment>
<keyword evidence="1" id="KW-0812">Transmembrane</keyword>
<dbReference type="RefSeq" id="WP_120606687.1">
    <property type="nucleotide sequence ID" value="NZ_RAWE01000188.1"/>
</dbReference>
<accession>A0A3A8K5T2</accession>
<keyword evidence="1" id="KW-0472">Membrane</keyword>
<dbReference type="AlphaFoldDB" id="A0A3A8K5T2"/>
<dbReference type="Proteomes" id="UP000268313">
    <property type="component" value="Unassembled WGS sequence"/>
</dbReference>
<organism evidence="2 3">
    <name type="scientific">Corallococcus carmarthensis</name>
    <dbReference type="NCBI Taxonomy" id="2316728"/>
    <lineage>
        <taxon>Bacteria</taxon>
        <taxon>Pseudomonadati</taxon>
        <taxon>Myxococcota</taxon>
        <taxon>Myxococcia</taxon>
        <taxon>Myxococcales</taxon>
        <taxon>Cystobacterineae</taxon>
        <taxon>Myxococcaceae</taxon>
        <taxon>Corallococcus</taxon>
    </lineage>
</organism>
<keyword evidence="1" id="KW-1133">Transmembrane helix</keyword>
<proteinExistence type="predicted"/>
<dbReference type="EMBL" id="RAWE01000188">
    <property type="protein sequence ID" value="RKG97133.1"/>
    <property type="molecule type" value="Genomic_DNA"/>
</dbReference>
<sequence length="182" mass="19930">MRTVPSRPEGDERQAALWACIAVLHLAAVGAFLWTGLARANSEAAFDRGVRTYQSLSGVISDYRFFAPAVASDTRTGFILELRDGRSLFEPLDSDSLEVGLRYQCIVASGLRANRKTQDVLAQSWAAVMLGVHPDASRVTVVTQSYVLPSMEAWAAGKRPDWALHYTGTFGRRDGPLSRESP</sequence>